<protein>
    <submittedName>
        <fullName evidence="9">EmrB/QacA subfamily drug resistance transporter</fullName>
    </submittedName>
</protein>
<dbReference type="GO" id="GO:0005886">
    <property type="term" value="C:plasma membrane"/>
    <property type="evidence" value="ECO:0007669"/>
    <property type="project" value="UniProtKB-SubCell"/>
</dbReference>
<dbReference type="OrthoDB" id="9812221at2"/>
<feature type="transmembrane region" description="Helical" evidence="7">
    <location>
        <begin position="319"/>
        <end position="338"/>
    </location>
</feature>
<feature type="transmembrane region" description="Helical" evidence="7">
    <location>
        <begin position="425"/>
        <end position="450"/>
    </location>
</feature>
<dbReference type="Pfam" id="PF07690">
    <property type="entry name" value="MFS_1"/>
    <property type="match status" value="1"/>
</dbReference>
<dbReference type="RefSeq" id="WP_132009619.1">
    <property type="nucleotide sequence ID" value="NZ_JBHUNN010000002.1"/>
</dbReference>
<evidence type="ECO:0000259" key="8">
    <source>
        <dbReference type="PROSITE" id="PS50850"/>
    </source>
</evidence>
<feature type="transmembrane region" description="Helical" evidence="7">
    <location>
        <begin position="376"/>
        <end position="404"/>
    </location>
</feature>
<evidence type="ECO:0000256" key="4">
    <source>
        <dbReference type="ARBA" id="ARBA00022692"/>
    </source>
</evidence>
<sequence>MSLSASASLADAPGAPGRPNLNQREIYAILGGVILAMFLAALDQTIVATALATIGRDLGDPDLLPWVVSIYLLAATTVTPLYGKASDIWGRRPLMMTAIAVFLAGSVACALAPDMISLIVARGVQGLGGGGLISLAQTVLADVLTPKERSRYQIHIASVFATSSLLGPALGGFLSGHLHWSAIFWINLPLGGVALWLCARLLKRLPRHERRHRLDFAGALLLMGATISLLLAMGWGGHRYPWFSWPIAAAVGLSLALWVLFALHVRRAREPLIPLDILRNRVVVRACVAACFGMGVFVGLSIYAPLYFEIVRGFRTADAGLGVTPMMVATVFGATASGRSMVYFNRYKGVALTGLAISCLCLAALAVFPLETRPPWITIALLAATSAGVGSLFPVCTISIQNAVALHQLGTATAAMNFFRQMGAALIVAAFGAIMLNGAAFAGHAAGFSGEGVRIAGALTPDAAHGLAMVFRWIFGAAALGVLIAAGFLASMEERPLRSA</sequence>
<feature type="transmembrane region" description="Helical" evidence="7">
    <location>
        <begin position="242"/>
        <end position="261"/>
    </location>
</feature>
<feature type="transmembrane region" description="Helical" evidence="7">
    <location>
        <begin position="63"/>
        <end position="82"/>
    </location>
</feature>
<feature type="transmembrane region" description="Helical" evidence="7">
    <location>
        <begin position="214"/>
        <end position="236"/>
    </location>
</feature>
<feature type="domain" description="Major facilitator superfamily (MFS) profile" evidence="8">
    <location>
        <begin position="29"/>
        <end position="493"/>
    </location>
</feature>
<dbReference type="GO" id="GO:0022857">
    <property type="term" value="F:transmembrane transporter activity"/>
    <property type="evidence" value="ECO:0007669"/>
    <property type="project" value="InterPro"/>
</dbReference>
<dbReference type="PANTHER" id="PTHR23501:SF197">
    <property type="entry name" value="COMD"/>
    <property type="match status" value="1"/>
</dbReference>
<dbReference type="InterPro" id="IPR020846">
    <property type="entry name" value="MFS_dom"/>
</dbReference>
<keyword evidence="2" id="KW-0813">Transport</keyword>
<keyword evidence="10" id="KW-1185">Reference proteome</keyword>
<feature type="transmembrane region" description="Helical" evidence="7">
    <location>
        <begin position="119"/>
        <end position="144"/>
    </location>
</feature>
<proteinExistence type="predicted"/>
<dbReference type="EMBL" id="SLWL01000014">
    <property type="protein sequence ID" value="TCO10351.1"/>
    <property type="molecule type" value="Genomic_DNA"/>
</dbReference>
<dbReference type="PROSITE" id="PS50850">
    <property type="entry name" value="MFS"/>
    <property type="match status" value="1"/>
</dbReference>
<dbReference type="Gene3D" id="1.20.1720.10">
    <property type="entry name" value="Multidrug resistance protein D"/>
    <property type="match status" value="1"/>
</dbReference>
<feature type="transmembrane region" description="Helical" evidence="7">
    <location>
        <begin position="156"/>
        <end position="176"/>
    </location>
</feature>
<dbReference type="Proteomes" id="UP000294881">
    <property type="component" value="Unassembled WGS sequence"/>
</dbReference>
<accession>A0A4V2RWV1</accession>
<dbReference type="SUPFAM" id="SSF103473">
    <property type="entry name" value="MFS general substrate transporter"/>
    <property type="match status" value="2"/>
</dbReference>
<name>A0A4V2RWV1_9HYPH</name>
<keyword evidence="3" id="KW-1003">Cell membrane</keyword>
<comment type="subcellular location">
    <subcellularLocation>
        <location evidence="1">Cell membrane</location>
        <topology evidence="1">Multi-pass membrane protein</topology>
    </subcellularLocation>
</comment>
<evidence type="ECO:0000256" key="5">
    <source>
        <dbReference type="ARBA" id="ARBA00022989"/>
    </source>
</evidence>
<feature type="transmembrane region" description="Helical" evidence="7">
    <location>
        <begin position="282"/>
        <end position="307"/>
    </location>
</feature>
<dbReference type="InterPro" id="IPR036259">
    <property type="entry name" value="MFS_trans_sf"/>
</dbReference>
<organism evidence="9 10">
    <name type="scientific">Camelimonas lactis</name>
    <dbReference type="NCBI Taxonomy" id="659006"/>
    <lineage>
        <taxon>Bacteria</taxon>
        <taxon>Pseudomonadati</taxon>
        <taxon>Pseudomonadota</taxon>
        <taxon>Alphaproteobacteria</taxon>
        <taxon>Hyphomicrobiales</taxon>
        <taxon>Chelatococcaceae</taxon>
        <taxon>Camelimonas</taxon>
    </lineage>
</organism>
<evidence type="ECO:0000313" key="9">
    <source>
        <dbReference type="EMBL" id="TCO10351.1"/>
    </source>
</evidence>
<evidence type="ECO:0000256" key="7">
    <source>
        <dbReference type="SAM" id="Phobius"/>
    </source>
</evidence>
<evidence type="ECO:0000256" key="3">
    <source>
        <dbReference type="ARBA" id="ARBA00022475"/>
    </source>
</evidence>
<dbReference type="InterPro" id="IPR011701">
    <property type="entry name" value="MFS"/>
</dbReference>
<feature type="transmembrane region" description="Helical" evidence="7">
    <location>
        <begin position="94"/>
        <end position="113"/>
    </location>
</feature>
<dbReference type="AlphaFoldDB" id="A0A4V2RWV1"/>
<reference evidence="9 10" key="1">
    <citation type="submission" date="2019-03" db="EMBL/GenBank/DDBJ databases">
        <title>Genomic Encyclopedia of Type Strains, Phase IV (KMG-IV): sequencing the most valuable type-strain genomes for metagenomic binning, comparative biology and taxonomic classification.</title>
        <authorList>
            <person name="Goeker M."/>
        </authorList>
    </citation>
    <scope>NUCLEOTIDE SEQUENCE [LARGE SCALE GENOMIC DNA]</scope>
    <source>
        <strain evidence="9 10">DSM 22958</strain>
    </source>
</reference>
<keyword evidence="4 7" id="KW-0812">Transmembrane</keyword>
<comment type="caution">
    <text evidence="9">The sequence shown here is derived from an EMBL/GenBank/DDBJ whole genome shotgun (WGS) entry which is preliminary data.</text>
</comment>
<evidence type="ECO:0000313" key="10">
    <source>
        <dbReference type="Proteomes" id="UP000294881"/>
    </source>
</evidence>
<keyword evidence="5 7" id="KW-1133">Transmembrane helix</keyword>
<feature type="transmembrane region" description="Helical" evidence="7">
    <location>
        <begin position="26"/>
        <end position="51"/>
    </location>
</feature>
<dbReference type="FunFam" id="1.20.1720.10:FF:000004">
    <property type="entry name" value="EmrB/QacA family drug resistance transporter"/>
    <property type="match status" value="1"/>
</dbReference>
<dbReference type="Gene3D" id="1.20.1250.20">
    <property type="entry name" value="MFS general substrate transporter like domains"/>
    <property type="match status" value="1"/>
</dbReference>
<evidence type="ECO:0000256" key="6">
    <source>
        <dbReference type="ARBA" id="ARBA00023136"/>
    </source>
</evidence>
<dbReference type="PANTHER" id="PTHR23501">
    <property type="entry name" value="MAJOR FACILITATOR SUPERFAMILY"/>
    <property type="match status" value="1"/>
</dbReference>
<gene>
    <name evidence="9" type="ORF">EV666_11455</name>
</gene>
<feature type="transmembrane region" description="Helical" evidence="7">
    <location>
        <begin position="350"/>
        <end position="370"/>
    </location>
</feature>
<evidence type="ECO:0000256" key="2">
    <source>
        <dbReference type="ARBA" id="ARBA00022448"/>
    </source>
</evidence>
<feature type="transmembrane region" description="Helical" evidence="7">
    <location>
        <begin position="470"/>
        <end position="490"/>
    </location>
</feature>
<evidence type="ECO:0000256" key="1">
    <source>
        <dbReference type="ARBA" id="ARBA00004651"/>
    </source>
</evidence>
<keyword evidence="6 7" id="KW-0472">Membrane</keyword>
<feature type="transmembrane region" description="Helical" evidence="7">
    <location>
        <begin position="182"/>
        <end position="202"/>
    </location>
</feature>